<evidence type="ECO:0008006" key="4">
    <source>
        <dbReference type="Google" id="ProtNLM"/>
    </source>
</evidence>
<feature type="compositionally biased region" description="Acidic residues" evidence="1">
    <location>
        <begin position="93"/>
        <end position="104"/>
    </location>
</feature>
<organism evidence="2 3">
    <name type="scientific">Entotheonella factor</name>
    <dbReference type="NCBI Taxonomy" id="1429438"/>
    <lineage>
        <taxon>Bacteria</taxon>
        <taxon>Pseudomonadati</taxon>
        <taxon>Nitrospinota/Tectimicrobiota group</taxon>
        <taxon>Candidatus Tectimicrobiota</taxon>
        <taxon>Candidatus Entotheonellia</taxon>
        <taxon>Candidatus Entotheonellales</taxon>
        <taxon>Candidatus Entotheonellaceae</taxon>
        <taxon>Candidatus Entotheonella</taxon>
    </lineage>
</organism>
<protein>
    <recommendedName>
        <fullName evidence="4">Transposase IS66 zinc-finger binding domain-containing protein</fullName>
    </recommendedName>
</protein>
<proteinExistence type="predicted"/>
<feature type="non-terminal residue" evidence="2">
    <location>
        <position position="1"/>
    </location>
</feature>
<evidence type="ECO:0000256" key="1">
    <source>
        <dbReference type="SAM" id="MobiDB-lite"/>
    </source>
</evidence>
<gene>
    <name evidence="2" type="ORF">ETSY1_45535</name>
</gene>
<sequence>TDTWTAEDRQVLIQVVRLYFWLLFALKETKLSLNRFRVMIFGEKAKPSKSRRAKGASSSTSQNEQEAEASSDDAQEPDEGGVTASEPSTQTSPEDDSASETDPDAEPRRGHGRLSAEAYTGVERVECRHQELAPGDRCPVCGIGWLYSLPPGNEVRINGHALLSAIRYEVEKLRCSACGERFSAPLPEGVGDEKYHPSARAALALSRYFLSVPFYRLEAYQAMMGVPVPDATQWDQVERV</sequence>
<feature type="compositionally biased region" description="Acidic residues" evidence="1">
    <location>
        <begin position="65"/>
        <end position="79"/>
    </location>
</feature>
<evidence type="ECO:0000313" key="2">
    <source>
        <dbReference type="EMBL" id="ETW92035.1"/>
    </source>
</evidence>
<dbReference type="Proteomes" id="UP000019141">
    <property type="component" value="Unassembled WGS sequence"/>
</dbReference>
<evidence type="ECO:0000313" key="3">
    <source>
        <dbReference type="Proteomes" id="UP000019141"/>
    </source>
</evidence>
<dbReference type="EMBL" id="AZHW01001721">
    <property type="protein sequence ID" value="ETW92035.1"/>
    <property type="molecule type" value="Genomic_DNA"/>
</dbReference>
<name>W4L2Y7_ENTF1</name>
<dbReference type="AlphaFoldDB" id="W4L2Y7"/>
<feature type="non-terminal residue" evidence="2">
    <location>
        <position position="240"/>
    </location>
</feature>
<accession>W4L2Y7</accession>
<reference evidence="2 3" key="1">
    <citation type="journal article" date="2014" name="Nature">
        <title>An environmental bacterial taxon with a large and distinct metabolic repertoire.</title>
        <authorList>
            <person name="Wilson M.C."/>
            <person name="Mori T."/>
            <person name="Ruckert C."/>
            <person name="Uria A.R."/>
            <person name="Helf M.J."/>
            <person name="Takada K."/>
            <person name="Gernert C."/>
            <person name="Steffens U.A."/>
            <person name="Heycke N."/>
            <person name="Schmitt S."/>
            <person name="Rinke C."/>
            <person name="Helfrich E.J."/>
            <person name="Brachmann A.O."/>
            <person name="Gurgui C."/>
            <person name="Wakimoto T."/>
            <person name="Kracht M."/>
            <person name="Crusemann M."/>
            <person name="Hentschel U."/>
            <person name="Abe I."/>
            <person name="Matsunaga S."/>
            <person name="Kalinowski J."/>
            <person name="Takeyama H."/>
            <person name="Piel J."/>
        </authorList>
    </citation>
    <scope>NUCLEOTIDE SEQUENCE [LARGE SCALE GENOMIC DNA]</scope>
    <source>
        <strain evidence="3">TSY1</strain>
    </source>
</reference>
<comment type="caution">
    <text evidence="2">The sequence shown here is derived from an EMBL/GenBank/DDBJ whole genome shotgun (WGS) entry which is preliminary data.</text>
</comment>
<keyword evidence="3" id="KW-1185">Reference proteome</keyword>
<feature type="region of interest" description="Disordered" evidence="1">
    <location>
        <begin position="47"/>
        <end position="116"/>
    </location>
</feature>